<reference evidence="1" key="1">
    <citation type="submission" date="2023-04" db="EMBL/GenBank/DDBJ databases">
        <title>Draft Genome sequencing of Naganishia species isolated from polar environments using Oxford Nanopore Technology.</title>
        <authorList>
            <person name="Leo P."/>
            <person name="Venkateswaran K."/>
        </authorList>
    </citation>
    <scope>NUCLEOTIDE SEQUENCE</scope>
    <source>
        <strain evidence="1">DBVPG 5303</strain>
    </source>
</reference>
<dbReference type="EMBL" id="JASBWV010000047">
    <property type="protein sequence ID" value="KAJ9115174.1"/>
    <property type="molecule type" value="Genomic_DNA"/>
</dbReference>
<sequence>MTEDTDGKNAYKIRAITEMLTGLKTEFIWQEDMGDVDFMEDWLGTRVNDSTNPRSYREIQPPLLALNTDGSLRSLWVNVLSKHDNRNTYIVKDCMATNEEVILDENADPEGLNVQWSAQKLYDKTIWFVRMDPTQDLFALAELDSALAGLNSDLMEPFIKYWEE</sequence>
<proteinExistence type="predicted"/>
<protein>
    <submittedName>
        <fullName evidence="1">Uncharacterized protein</fullName>
    </submittedName>
</protein>
<name>A0ACC2WVL9_9TREE</name>
<accession>A0ACC2WVL9</accession>
<gene>
    <name evidence="1" type="ORF">QFC24_007047</name>
</gene>
<evidence type="ECO:0000313" key="1">
    <source>
        <dbReference type="EMBL" id="KAJ9115174.1"/>
    </source>
</evidence>
<comment type="caution">
    <text evidence="1">The sequence shown here is derived from an EMBL/GenBank/DDBJ whole genome shotgun (WGS) entry which is preliminary data.</text>
</comment>
<keyword evidence="2" id="KW-1185">Reference proteome</keyword>
<organism evidence="1 2">
    <name type="scientific">Naganishia onofrii</name>
    <dbReference type="NCBI Taxonomy" id="1851511"/>
    <lineage>
        <taxon>Eukaryota</taxon>
        <taxon>Fungi</taxon>
        <taxon>Dikarya</taxon>
        <taxon>Basidiomycota</taxon>
        <taxon>Agaricomycotina</taxon>
        <taxon>Tremellomycetes</taxon>
        <taxon>Filobasidiales</taxon>
        <taxon>Filobasidiaceae</taxon>
        <taxon>Naganishia</taxon>
    </lineage>
</organism>
<dbReference type="Proteomes" id="UP001234202">
    <property type="component" value="Unassembled WGS sequence"/>
</dbReference>
<evidence type="ECO:0000313" key="2">
    <source>
        <dbReference type="Proteomes" id="UP001234202"/>
    </source>
</evidence>